<accession>A0A2P2CIW8</accession>
<name>A0A2P2CIW8_9ZZZZ</name>
<proteinExistence type="predicted"/>
<evidence type="ECO:0000313" key="1">
    <source>
        <dbReference type="EMBL" id="CUR61910.1"/>
    </source>
</evidence>
<dbReference type="EMBL" id="CZKB01000025">
    <property type="protein sequence ID" value="CUR61910.1"/>
    <property type="molecule type" value="Genomic_DNA"/>
</dbReference>
<gene>
    <name evidence="1" type="ORF">NOCA150210</name>
</gene>
<protein>
    <submittedName>
        <fullName evidence="1">Uncharacterized protein</fullName>
    </submittedName>
</protein>
<dbReference type="AlphaFoldDB" id="A0A2P2CIW8"/>
<organism evidence="1">
    <name type="scientific">metagenome</name>
    <dbReference type="NCBI Taxonomy" id="256318"/>
    <lineage>
        <taxon>unclassified sequences</taxon>
        <taxon>metagenomes</taxon>
    </lineage>
</organism>
<sequence>MSPMIEPPSSLLLVVGREDFTPPTTFAGRACAAPVDCIVVGVRSVADGPTLASFAESTSPDLVVLGRFTVESEGLLVLA</sequence>
<reference evidence="1" key="1">
    <citation type="submission" date="2015-08" db="EMBL/GenBank/DDBJ databases">
        <authorList>
            <person name="Babu N.S."/>
            <person name="Beckwith C.J."/>
            <person name="Beseler K.G."/>
            <person name="Brison A."/>
            <person name="Carone J.V."/>
            <person name="Caskin T.P."/>
            <person name="Diamond M."/>
            <person name="Durham M.E."/>
            <person name="Foxe J.M."/>
            <person name="Go M."/>
            <person name="Henderson B.A."/>
            <person name="Jones I.B."/>
            <person name="McGettigan J.A."/>
            <person name="Micheletti S.J."/>
            <person name="Nasrallah M.E."/>
            <person name="Ortiz D."/>
            <person name="Piller C.R."/>
            <person name="Privatt S.R."/>
            <person name="Schneider S.L."/>
            <person name="Sharp S."/>
            <person name="Smith T.C."/>
            <person name="Stanton J.D."/>
            <person name="Ullery H.E."/>
            <person name="Wilson R.J."/>
            <person name="Serrano M.G."/>
            <person name="Buck G."/>
            <person name="Lee V."/>
            <person name="Wang Y."/>
            <person name="Carvalho R."/>
            <person name="Voegtly L."/>
            <person name="Shi R."/>
            <person name="Duckworth R."/>
            <person name="Johnson A."/>
            <person name="Loviza R."/>
            <person name="Walstead R."/>
            <person name="Shah Z."/>
            <person name="Kiflezghi M."/>
            <person name="Wade K."/>
            <person name="Ball S.L."/>
            <person name="Bradley K.W."/>
            <person name="Asai D.J."/>
            <person name="Bowman C.A."/>
            <person name="Russell D.A."/>
            <person name="Pope W.H."/>
            <person name="Jacobs-Sera D."/>
            <person name="Hendrix R.W."/>
            <person name="Hatfull G.F."/>
        </authorList>
    </citation>
    <scope>NUCLEOTIDE SEQUENCE</scope>
</reference>